<reference evidence="3" key="1">
    <citation type="journal article" date="2014" name="Genome Biol. Evol.">
        <title>Pangenome evidence for extensive interdomain horizontal transfer affecting lineage core and shell genes in uncultured planktonic thaumarchaeota and euryarchaeota.</title>
        <authorList>
            <person name="Deschamps P."/>
            <person name="Zivanovic Y."/>
            <person name="Moreira D."/>
            <person name="Rodriguez-Valera F."/>
            <person name="Lopez-Garcia P."/>
        </authorList>
    </citation>
    <scope>NUCLEOTIDE SEQUENCE</scope>
</reference>
<feature type="domain" description="Zinc-ribbon" evidence="2">
    <location>
        <begin position="100"/>
        <end position="121"/>
    </location>
</feature>
<organism evidence="3">
    <name type="scientific">uncultured marine thaumarchaeote SAT1000_51_A06</name>
    <dbReference type="NCBI Taxonomy" id="1456418"/>
    <lineage>
        <taxon>Archaea</taxon>
        <taxon>Nitrososphaerota</taxon>
        <taxon>environmental samples</taxon>
    </lineage>
</organism>
<dbReference type="AlphaFoldDB" id="A0A075IBY7"/>
<dbReference type="InterPro" id="IPR026870">
    <property type="entry name" value="Zinc_ribbon_dom"/>
</dbReference>
<evidence type="ECO:0000256" key="1">
    <source>
        <dbReference type="SAM" id="MobiDB-lite"/>
    </source>
</evidence>
<feature type="compositionally biased region" description="Basic and acidic residues" evidence="1">
    <location>
        <begin position="324"/>
        <end position="366"/>
    </location>
</feature>
<dbReference type="EMBL" id="KF901289">
    <property type="protein sequence ID" value="AIF25409.1"/>
    <property type="molecule type" value="Genomic_DNA"/>
</dbReference>
<feature type="region of interest" description="Disordered" evidence="1">
    <location>
        <begin position="318"/>
        <end position="383"/>
    </location>
</feature>
<proteinExistence type="predicted"/>
<protein>
    <recommendedName>
        <fullName evidence="2">Zinc-ribbon domain-containing protein</fullName>
    </recommendedName>
</protein>
<evidence type="ECO:0000313" key="3">
    <source>
        <dbReference type="EMBL" id="AIF25409.1"/>
    </source>
</evidence>
<feature type="region of interest" description="Disordered" evidence="1">
    <location>
        <begin position="186"/>
        <end position="212"/>
    </location>
</feature>
<sequence length="400" mass="45558">MHPIKNSLHYIQIRMIFCYKFNFQRIKCKSLLSKIEQVEMLIALGRGDKYRLAHIRETLEIGKELYISDKDFLEDLVKTHLKDKIYQAKIVSISEKSNLFCEECGSEISADEKFCTSCGTEKPEPNLPSTSDVSEPTPEPETKLRRHGYQENVGFALTDSGDTFEIPITKSLAGFTFTNDGDIGETVNRKTAREKPHPKKKSRQQELEEYEQGYLAESETKVSRKTYKVKATRKTAQTKLKPEPKKKSRQQELEEYEKKYLNESETNVTWKAYDVKAKRKVEIQNPKAVKMKNGKWAVKGTSPITGIKVFRIVGNEKPAVSVEKTADSPKAKKEPATPAEKPKGSQKTEPEVFSRYYRSPEAESPKVKKSKSKKPNPFCEECGSKNAAKDMFCISCGAKR</sequence>
<feature type="compositionally biased region" description="Basic and acidic residues" evidence="1">
    <location>
        <begin position="240"/>
        <end position="253"/>
    </location>
</feature>
<name>A0A075IBY7_9ARCH</name>
<evidence type="ECO:0000259" key="2">
    <source>
        <dbReference type="Pfam" id="PF13240"/>
    </source>
</evidence>
<feature type="region of interest" description="Disordered" evidence="1">
    <location>
        <begin position="120"/>
        <end position="143"/>
    </location>
</feature>
<feature type="region of interest" description="Disordered" evidence="1">
    <location>
        <begin position="232"/>
        <end position="253"/>
    </location>
</feature>
<accession>A0A075IBY7</accession>
<dbReference type="Pfam" id="PF13240">
    <property type="entry name" value="Zn_Ribbon_1"/>
    <property type="match status" value="1"/>
</dbReference>